<name>A0ABU2S9K7_9ACTN</name>
<dbReference type="Proteomes" id="UP001183615">
    <property type="component" value="Unassembled WGS sequence"/>
</dbReference>
<evidence type="ECO:0000313" key="3">
    <source>
        <dbReference type="Proteomes" id="UP001183615"/>
    </source>
</evidence>
<accession>A0ABU2S9K7</accession>
<comment type="caution">
    <text evidence="2">The sequence shown here is derived from an EMBL/GenBank/DDBJ whole genome shotgun (WGS) entry which is preliminary data.</text>
</comment>
<dbReference type="RefSeq" id="WP_311619784.1">
    <property type="nucleotide sequence ID" value="NZ_JAVREV010000014.1"/>
</dbReference>
<gene>
    <name evidence="2" type="ORF">RM779_23835</name>
</gene>
<dbReference type="PROSITE" id="PS51819">
    <property type="entry name" value="VOC"/>
    <property type="match status" value="1"/>
</dbReference>
<dbReference type="Pfam" id="PF00903">
    <property type="entry name" value="Glyoxalase"/>
    <property type="match status" value="1"/>
</dbReference>
<sequence length="146" mass="15889">MTEHHAAASSEPAMWRLRNDTSDLAEPRVLIRVFLAPGALEESVGFYEKLQGVAADGRFDFGALRLATVGGFLLIEGGDEDLAPFRSTTGTLLVDDVRPYYDRLVAAGAEIVFPLQEVPTGAAFNARHPDGTVVEYVHHRPTPQGR</sequence>
<organism evidence="2 3">
    <name type="scientific">Streptomyces johnsoniae</name>
    <dbReference type="NCBI Taxonomy" id="3075532"/>
    <lineage>
        <taxon>Bacteria</taxon>
        <taxon>Bacillati</taxon>
        <taxon>Actinomycetota</taxon>
        <taxon>Actinomycetes</taxon>
        <taxon>Kitasatosporales</taxon>
        <taxon>Streptomycetaceae</taxon>
        <taxon>Streptomyces</taxon>
    </lineage>
</organism>
<dbReference type="SUPFAM" id="SSF54593">
    <property type="entry name" value="Glyoxalase/Bleomycin resistance protein/Dihydroxybiphenyl dioxygenase"/>
    <property type="match status" value="1"/>
</dbReference>
<keyword evidence="3" id="KW-1185">Reference proteome</keyword>
<dbReference type="Gene3D" id="3.10.180.10">
    <property type="entry name" value="2,3-Dihydroxybiphenyl 1,2-Dioxygenase, domain 1"/>
    <property type="match status" value="1"/>
</dbReference>
<dbReference type="InterPro" id="IPR029068">
    <property type="entry name" value="Glyas_Bleomycin-R_OHBP_Dase"/>
</dbReference>
<evidence type="ECO:0000313" key="2">
    <source>
        <dbReference type="EMBL" id="MDT0445603.1"/>
    </source>
</evidence>
<proteinExistence type="predicted"/>
<dbReference type="EMBL" id="JAVREV010000014">
    <property type="protein sequence ID" value="MDT0445603.1"/>
    <property type="molecule type" value="Genomic_DNA"/>
</dbReference>
<dbReference type="InterPro" id="IPR037523">
    <property type="entry name" value="VOC_core"/>
</dbReference>
<evidence type="ECO:0000259" key="1">
    <source>
        <dbReference type="PROSITE" id="PS51819"/>
    </source>
</evidence>
<dbReference type="InterPro" id="IPR004360">
    <property type="entry name" value="Glyas_Fos-R_dOase_dom"/>
</dbReference>
<reference evidence="3" key="1">
    <citation type="submission" date="2023-07" db="EMBL/GenBank/DDBJ databases">
        <title>30 novel species of actinomycetes from the DSMZ collection.</title>
        <authorList>
            <person name="Nouioui I."/>
        </authorList>
    </citation>
    <scope>NUCLEOTIDE SEQUENCE [LARGE SCALE GENOMIC DNA]</scope>
    <source>
        <strain evidence="3">DSM 41886</strain>
    </source>
</reference>
<protein>
    <submittedName>
        <fullName evidence="2">VOC family protein</fullName>
    </submittedName>
</protein>
<feature type="domain" description="VOC" evidence="1">
    <location>
        <begin position="28"/>
        <end position="139"/>
    </location>
</feature>